<feature type="domain" description="RNase H type-1" evidence="1">
    <location>
        <begin position="1"/>
        <end position="55"/>
    </location>
</feature>
<dbReference type="InterPro" id="IPR012337">
    <property type="entry name" value="RNaseH-like_sf"/>
</dbReference>
<feature type="non-terminal residue" evidence="2">
    <location>
        <position position="175"/>
    </location>
</feature>
<name>A0A392QS45_9FABA</name>
<dbReference type="PANTHER" id="PTHR48475:SF2">
    <property type="entry name" value="RIBONUCLEASE H"/>
    <property type="match status" value="1"/>
</dbReference>
<dbReference type="InterPro" id="IPR036397">
    <property type="entry name" value="RNaseH_sf"/>
</dbReference>
<dbReference type="Pfam" id="PF13456">
    <property type="entry name" value="RVT_3"/>
    <property type="match status" value="1"/>
</dbReference>
<accession>A0A392QS45</accession>
<evidence type="ECO:0000313" key="3">
    <source>
        <dbReference type="Proteomes" id="UP000265520"/>
    </source>
</evidence>
<dbReference type="PANTHER" id="PTHR48475">
    <property type="entry name" value="RIBONUCLEASE H"/>
    <property type="match status" value="1"/>
</dbReference>
<dbReference type="Proteomes" id="UP000265520">
    <property type="component" value="Unassembled WGS sequence"/>
</dbReference>
<keyword evidence="3" id="KW-1185">Reference proteome</keyword>
<reference evidence="2 3" key="1">
    <citation type="journal article" date="2018" name="Front. Plant Sci.">
        <title>Red Clover (Trifolium pratense) and Zigzag Clover (T. medium) - A Picture of Genomic Similarities and Differences.</title>
        <authorList>
            <person name="Dluhosova J."/>
            <person name="Istvanek J."/>
            <person name="Nedelnik J."/>
            <person name="Repkova J."/>
        </authorList>
    </citation>
    <scope>NUCLEOTIDE SEQUENCE [LARGE SCALE GENOMIC DNA]</scope>
    <source>
        <strain evidence="3">cv. 10/8</strain>
        <tissue evidence="2">Leaf</tissue>
    </source>
</reference>
<dbReference type="InterPro" id="IPR002156">
    <property type="entry name" value="RNaseH_domain"/>
</dbReference>
<dbReference type="SUPFAM" id="SSF53098">
    <property type="entry name" value="Ribonuclease H-like"/>
    <property type="match status" value="1"/>
</dbReference>
<evidence type="ECO:0000313" key="2">
    <source>
        <dbReference type="EMBL" id="MCI27203.1"/>
    </source>
</evidence>
<dbReference type="AlphaFoldDB" id="A0A392QS45"/>
<dbReference type="Gene3D" id="3.30.420.10">
    <property type="entry name" value="Ribonuclease H-like superfamily/Ribonuclease H"/>
    <property type="match status" value="1"/>
</dbReference>
<dbReference type="GO" id="GO:0004523">
    <property type="term" value="F:RNA-DNA hybrid ribonuclease activity"/>
    <property type="evidence" value="ECO:0007669"/>
    <property type="project" value="InterPro"/>
</dbReference>
<feature type="non-terminal residue" evidence="2">
    <location>
        <position position="1"/>
    </location>
</feature>
<dbReference type="EMBL" id="LXQA010157944">
    <property type="protein sequence ID" value="MCI27203.1"/>
    <property type="molecule type" value="Genomic_DNA"/>
</dbReference>
<sequence>SQLVASQVSGDYQTKDERLTEYLTLIKEKLARFKEFEVKHVPREHNSRADILSKLASTRKRKGGNQSLIQETLSKPSIEKAPEAFLICDINNGSWMTPVYQYLNTGILPDDKKEAAKVKRRACAYVILDGKLYRRGFSTPMLKCVDEGQVDYILNEIHEGMNGQHIGGRSLARKA</sequence>
<comment type="caution">
    <text evidence="2">The sequence shown here is derived from an EMBL/GenBank/DDBJ whole genome shotgun (WGS) entry which is preliminary data.</text>
</comment>
<organism evidence="2 3">
    <name type="scientific">Trifolium medium</name>
    <dbReference type="NCBI Taxonomy" id="97028"/>
    <lineage>
        <taxon>Eukaryota</taxon>
        <taxon>Viridiplantae</taxon>
        <taxon>Streptophyta</taxon>
        <taxon>Embryophyta</taxon>
        <taxon>Tracheophyta</taxon>
        <taxon>Spermatophyta</taxon>
        <taxon>Magnoliopsida</taxon>
        <taxon>eudicotyledons</taxon>
        <taxon>Gunneridae</taxon>
        <taxon>Pentapetalae</taxon>
        <taxon>rosids</taxon>
        <taxon>fabids</taxon>
        <taxon>Fabales</taxon>
        <taxon>Fabaceae</taxon>
        <taxon>Papilionoideae</taxon>
        <taxon>50 kb inversion clade</taxon>
        <taxon>NPAAA clade</taxon>
        <taxon>Hologalegina</taxon>
        <taxon>IRL clade</taxon>
        <taxon>Trifolieae</taxon>
        <taxon>Trifolium</taxon>
    </lineage>
</organism>
<protein>
    <submittedName>
        <fullName evidence="2">Protein NYNRIN-like</fullName>
    </submittedName>
</protein>
<dbReference type="GO" id="GO:0003676">
    <property type="term" value="F:nucleic acid binding"/>
    <property type="evidence" value="ECO:0007669"/>
    <property type="project" value="InterPro"/>
</dbReference>
<evidence type="ECO:0000259" key="1">
    <source>
        <dbReference type="Pfam" id="PF13456"/>
    </source>
</evidence>
<proteinExistence type="predicted"/>